<dbReference type="EMBL" id="JACVVK020000125">
    <property type="protein sequence ID" value="KAK7490563.1"/>
    <property type="molecule type" value="Genomic_DNA"/>
</dbReference>
<feature type="compositionally biased region" description="Basic and acidic residues" evidence="1">
    <location>
        <begin position="22"/>
        <end position="46"/>
    </location>
</feature>
<feature type="compositionally biased region" description="Polar residues" evidence="1">
    <location>
        <begin position="49"/>
        <end position="61"/>
    </location>
</feature>
<keyword evidence="3" id="KW-1185">Reference proteome</keyword>
<feature type="compositionally biased region" description="Polar residues" evidence="1">
    <location>
        <begin position="79"/>
        <end position="92"/>
    </location>
</feature>
<feature type="compositionally biased region" description="Basic and acidic residues" evidence="1">
    <location>
        <begin position="69"/>
        <end position="78"/>
    </location>
</feature>
<protein>
    <submittedName>
        <fullName evidence="2">Uncharacterized protein</fullName>
    </submittedName>
</protein>
<gene>
    <name evidence="2" type="ORF">BaRGS_00018166</name>
</gene>
<proteinExistence type="predicted"/>
<accession>A0ABD0KUF0</accession>
<reference evidence="2 3" key="1">
    <citation type="journal article" date="2023" name="Sci. Data">
        <title>Genome assembly of the Korean intertidal mud-creeper Batillaria attramentaria.</title>
        <authorList>
            <person name="Patra A.K."/>
            <person name="Ho P.T."/>
            <person name="Jun S."/>
            <person name="Lee S.J."/>
            <person name="Kim Y."/>
            <person name="Won Y.J."/>
        </authorList>
    </citation>
    <scope>NUCLEOTIDE SEQUENCE [LARGE SCALE GENOMIC DNA]</scope>
    <source>
        <strain evidence="2">Wonlab-2016</strain>
    </source>
</reference>
<organism evidence="2 3">
    <name type="scientific">Batillaria attramentaria</name>
    <dbReference type="NCBI Taxonomy" id="370345"/>
    <lineage>
        <taxon>Eukaryota</taxon>
        <taxon>Metazoa</taxon>
        <taxon>Spiralia</taxon>
        <taxon>Lophotrochozoa</taxon>
        <taxon>Mollusca</taxon>
        <taxon>Gastropoda</taxon>
        <taxon>Caenogastropoda</taxon>
        <taxon>Sorbeoconcha</taxon>
        <taxon>Cerithioidea</taxon>
        <taxon>Batillariidae</taxon>
        <taxon>Batillaria</taxon>
    </lineage>
</organism>
<dbReference type="AlphaFoldDB" id="A0ABD0KUF0"/>
<name>A0ABD0KUF0_9CAEN</name>
<evidence type="ECO:0000256" key="1">
    <source>
        <dbReference type="SAM" id="MobiDB-lite"/>
    </source>
</evidence>
<feature type="compositionally biased region" description="Basic and acidic residues" evidence="1">
    <location>
        <begin position="102"/>
        <end position="112"/>
    </location>
</feature>
<sequence>MGGWGRGGAETREKGPGGSGEGETHGENGEVWGDDHEMYLTPDRLHHSAQPQTGHTGNMMASHSGWKTMESHQWECQRTHNSSSGGMSSQPQTDHRQARRAALTDKRLATIC</sequence>
<evidence type="ECO:0000313" key="3">
    <source>
        <dbReference type="Proteomes" id="UP001519460"/>
    </source>
</evidence>
<feature type="region of interest" description="Disordered" evidence="1">
    <location>
        <begin position="1"/>
        <end position="112"/>
    </location>
</feature>
<comment type="caution">
    <text evidence="2">The sequence shown here is derived from an EMBL/GenBank/DDBJ whole genome shotgun (WGS) entry which is preliminary data.</text>
</comment>
<evidence type="ECO:0000313" key="2">
    <source>
        <dbReference type="EMBL" id="KAK7490563.1"/>
    </source>
</evidence>
<dbReference type="Proteomes" id="UP001519460">
    <property type="component" value="Unassembled WGS sequence"/>
</dbReference>